<dbReference type="HOGENOM" id="CLU_296926_0_0_1"/>
<reference evidence="2 3" key="1">
    <citation type="journal article" date="2007" name="Science">
        <title>Genomic minimalism in the early diverging intestinal parasite Giardia lamblia.</title>
        <authorList>
            <person name="Morrison H.G."/>
            <person name="McArthur A.G."/>
            <person name="Gillin F.D."/>
            <person name="Aley S.B."/>
            <person name="Adam R.D."/>
            <person name="Olsen G.J."/>
            <person name="Best A.A."/>
            <person name="Cande W.Z."/>
            <person name="Chen F."/>
            <person name="Cipriano M.J."/>
            <person name="Davids B.J."/>
            <person name="Dawson S.C."/>
            <person name="Elmendorf H.G."/>
            <person name="Hehl A.B."/>
            <person name="Holder M.E."/>
            <person name="Huse S.M."/>
            <person name="Kim U.U."/>
            <person name="Lasek-Nesselquist E."/>
            <person name="Manning G."/>
            <person name="Nigam A."/>
            <person name="Nixon J.E."/>
            <person name="Palm D."/>
            <person name="Passamaneck N.E."/>
            <person name="Prabhu A."/>
            <person name="Reich C.I."/>
            <person name="Reiner D.S."/>
            <person name="Samuelson J."/>
            <person name="Svard S.G."/>
            <person name="Sogin M.L."/>
        </authorList>
    </citation>
    <scope>NUCLEOTIDE SEQUENCE [LARGE SCALE GENOMIC DNA]</scope>
    <source>
        <strain evidence="2 3">WB C6</strain>
    </source>
</reference>
<dbReference type="AlphaFoldDB" id="D3KG97"/>
<dbReference type="OMA" id="MIFRIFV"/>
<accession>D3KG97</accession>
<evidence type="ECO:0000313" key="2">
    <source>
        <dbReference type="EMBL" id="KAE8303804.1"/>
    </source>
</evidence>
<keyword evidence="3" id="KW-1185">Reference proteome</keyword>
<name>D3KG97_GIAIC</name>
<feature type="compositionally biased region" description="Polar residues" evidence="1">
    <location>
        <begin position="927"/>
        <end position="942"/>
    </location>
</feature>
<sequence length="1016" mass="111656">MIFRIFVEHSDYGAQSAIAATFTALGIPVYATLVNYKSSVPKGVAIVPPYRTHPTHFKFYLSACNVVVLSDKDPTEGQIILDLLEERFFVGHVFLVSTYLTWGHSPIVLAGTGENNSTNNGLRHVNPEQYARRRALPEAQGVKLLEDRLANMLTKQYTDDDSLQPCIRGAIISHGLLYDSYTAEGNELMELVDFVVETGVLPAFLPQTSYTVSITSCSRVAIELRNFLQNTVEQGVNLQHVCPFRFVTDEMVPLDTLLDCVNEGVYGYRKLSPSPMSKLELLSKGLSSRLISLLSLACVPEPNPVDDFSYSNSQMYMTYKRDEDYVLDSVQQILTASAITETPHIVESARGYITASILLRRPRYTVVLLGTQACFCVDDKAKLLASSLNTPILDLSLALRDLVQLGEAAKSSAFWVPLLNKDLLPTKTDQLLTSAKPGKASAELVSIEDKAALLVKIVHNLPANGSTSELLLSTASAAAYSLNVKGFIAAIFMLHIRARALVANGYLLVPGMMSAADLGSLLVTPLEIFLDQMNIDPALAGDSKKAPSKGELPFGVALLMQEDIKALPAYVPATHTFSLQRVAVNPLLAEVITNPETSLKRQDSYNTYKLLAASLDKLLIKSIQQGIEVIEDRVIASCRPCLSGELRFAPIFIDVSSLNISIEALKRAYLLTAGRARLNLLKQQNHSDSQLVSTMSYLNSCLLELNGSNWRSTAMRQLAVLRQIHAVSDGYFEYLGERPTPTSILVSMAQMKSIYGPEAILSEIRKHLDPSTNTSIQVLVRTGDNTIPQSKIQLNNLMRFTNIHPELRVINLLPNLGSEGRLMTGLSAAALAPSAPCDSNSNLYDVLVLRELSRQSNTAPVLHAGSSTPEQRPEAGVRDVFSSLSELSRMLPSVEEKGDLNTYEDVDIPEDPLPSGYNKSDVKETTESMLTPRSTRQESGNECSDEEEYPNTAIGNLNYLRDTVAPYLQPALANCMANFGGKLHAEQFIQRMVQEMYTEFYNANPDGCRPDSSMEC</sequence>
<proteinExistence type="predicted"/>
<gene>
    <name evidence="2" type="ORF">GL50803_0015991</name>
</gene>
<comment type="caution">
    <text evidence="2">The sequence shown here is derived from an EMBL/GenBank/DDBJ whole genome shotgun (WGS) entry which is preliminary data.</text>
</comment>
<feature type="region of interest" description="Disordered" evidence="1">
    <location>
        <begin position="892"/>
        <end position="949"/>
    </location>
</feature>
<evidence type="ECO:0000256" key="1">
    <source>
        <dbReference type="SAM" id="MobiDB-lite"/>
    </source>
</evidence>
<evidence type="ECO:0000313" key="3">
    <source>
        <dbReference type="Proteomes" id="UP000001548"/>
    </source>
</evidence>
<dbReference type="Proteomes" id="UP000001548">
    <property type="component" value="Unassembled WGS sequence"/>
</dbReference>
<protein>
    <submittedName>
        <fullName evidence="2">Uncharacterized protein</fullName>
    </submittedName>
</protein>
<dbReference type="VEuPathDB" id="GiardiaDB:GL50803_15991"/>
<organism evidence="2 3">
    <name type="scientific">Giardia intestinalis (strain ATCC 50803 / WB clone C6)</name>
    <name type="common">Giardia lamblia</name>
    <dbReference type="NCBI Taxonomy" id="184922"/>
    <lineage>
        <taxon>Eukaryota</taxon>
        <taxon>Metamonada</taxon>
        <taxon>Diplomonadida</taxon>
        <taxon>Hexamitidae</taxon>
        <taxon>Giardiinae</taxon>
        <taxon>Giardia</taxon>
    </lineage>
</organism>
<dbReference type="EMBL" id="AACB03000002">
    <property type="protein sequence ID" value="KAE8303804.1"/>
    <property type="molecule type" value="Genomic_DNA"/>
</dbReference>